<dbReference type="EMBL" id="HBHX01039846">
    <property type="protein sequence ID" value="CAE0121386.1"/>
    <property type="molecule type" value="Transcribed_RNA"/>
</dbReference>
<gene>
    <name evidence="4" type="ORF">HERI1096_LOCUS22087</name>
</gene>
<dbReference type="GO" id="GO:0005783">
    <property type="term" value="C:endoplasmic reticulum"/>
    <property type="evidence" value="ECO:0007669"/>
    <property type="project" value="TreeGrafter"/>
</dbReference>
<sequence length="189" mass="20212">MCALIDTLGFDAGVEKVGTRPALRDNDACVIILPGTTCRELSRRLAATIPMVGCAGAKRVEPCFVNRRTRCYRYSADTSPPQSFRPHYDGSQHASAVIEGNAPRQQACRTMMSVLVYLSGDAREPAGGETLFYPQGAAGEAVVGVTPVAGSALCFWHGEHPDSPLHEGAPLLSGAARKYVLRTDILYAC</sequence>
<dbReference type="PANTHER" id="PTHR10869">
    <property type="entry name" value="PROLYL 4-HYDROXYLASE ALPHA SUBUNIT"/>
    <property type="match status" value="1"/>
</dbReference>
<evidence type="ECO:0000256" key="1">
    <source>
        <dbReference type="ARBA" id="ARBA00022723"/>
    </source>
</evidence>
<dbReference type="PANTHER" id="PTHR10869:SF246">
    <property type="entry name" value="TRANSMEMBRANE PROLYL 4-HYDROXYLASE"/>
    <property type="match status" value="1"/>
</dbReference>
<dbReference type="AlphaFoldDB" id="A0A7S3B0S8"/>
<evidence type="ECO:0000259" key="3">
    <source>
        <dbReference type="Pfam" id="PF13640"/>
    </source>
</evidence>
<dbReference type="InterPro" id="IPR045054">
    <property type="entry name" value="P4HA-like"/>
</dbReference>
<evidence type="ECO:0000256" key="2">
    <source>
        <dbReference type="ARBA" id="ARBA00023004"/>
    </source>
</evidence>
<dbReference type="GO" id="GO:0004656">
    <property type="term" value="F:procollagen-proline 4-dioxygenase activity"/>
    <property type="evidence" value="ECO:0007669"/>
    <property type="project" value="TreeGrafter"/>
</dbReference>
<dbReference type="GO" id="GO:0046872">
    <property type="term" value="F:metal ion binding"/>
    <property type="evidence" value="ECO:0007669"/>
    <property type="project" value="UniProtKB-KW"/>
</dbReference>
<dbReference type="Pfam" id="PF13640">
    <property type="entry name" value="2OG-FeII_Oxy_3"/>
    <property type="match status" value="1"/>
</dbReference>
<protein>
    <recommendedName>
        <fullName evidence="3">Prolyl 4-hydroxylase alpha subunit Fe(2+) 2OG dioxygenase domain-containing protein</fullName>
    </recommendedName>
</protein>
<accession>A0A7S3B0S8</accession>
<dbReference type="Gene3D" id="2.60.120.620">
    <property type="entry name" value="q2cbj1_9rhob like domain"/>
    <property type="match status" value="1"/>
</dbReference>
<organism evidence="4">
    <name type="scientific">Haptolina ericina</name>
    <dbReference type="NCBI Taxonomy" id="156174"/>
    <lineage>
        <taxon>Eukaryota</taxon>
        <taxon>Haptista</taxon>
        <taxon>Haptophyta</taxon>
        <taxon>Prymnesiophyceae</taxon>
        <taxon>Prymnesiales</taxon>
        <taxon>Prymnesiaceae</taxon>
        <taxon>Haptolina</taxon>
    </lineage>
</organism>
<feature type="domain" description="Prolyl 4-hydroxylase alpha subunit Fe(2+) 2OG dioxygenase" evidence="3">
    <location>
        <begin position="80"/>
        <end position="180"/>
    </location>
</feature>
<name>A0A7S3B0S8_9EUKA</name>
<keyword evidence="1" id="KW-0479">Metal-binding</keyword>
<dbReference type="InterPro" id="IPR044862">
    <property type="entry name" value="Pro_4_hyd_alph_FE2OG_OXY"/>
</dbReference>
<proteinExistence type="predicted"/>
<keyword evidence="2" id="KW-0408">Iron</keyword>
<reference evidence="4" key="1">
    <citation type="submission" date="2021-01" db="EMBL/GenBank/DDBJ databases">
        <authorList>
            <person name="Corre E."/>
            <person name="Pelletier E."/>
            <person name="Niang G."/>
            <person name="Scheremetjew M."/>
            <person name="Finn R."/>
            <person name="Kale V."/>
            <person name="Holt S."/>
            <person name="Cochrane G."/>
            <person name="Meng A."/>
            <person name="Brown T."/>
            <person name="Cohen L."/>
        </authorList>
    </citation>
    <scope>NUCLEOTIDE SEQUENCE</scope>
    <source>
        <strain evidence="4">CCMP281</strain>
    </source>
</reference>
<evidence type="ECO:0000313" key="4">
    <source>
        <dbReference type="EMBL" id="CAE0121386.1"/>
    </source>
</evidence>